<dbReference type="Ensembl" id="ENSSANT00000020631.1">
    <property type="protein sequence ID" value="ENSSANP00000019340.1"/>
    <property type="gene ID" value="ENSSANG00000010095.1"/>
</dbReference>
<dbReference type="PANTHER" id="PTHR48097">
    <property type="entry name" value="L-THREONINE ALDOLASE-RELATED"/>
    <property type="match status" value="1"/>
</dbReference>
<dbReference type="Pfam" id="PF01212">
    <property type="entry name" value="Beta_elim_lyase"/>
    <property type="match status" value="1"/>
</dbReference>
<keyword evidence="4" id="KW-0812">Transmembrane</keyword>
<keyword evidence="4" id="KW-1133">Transmembrane helix</keyword>
<comment type="cofactor">
    <cofactor evidence="1">
        <name>pyridoxal 5'-phosphate</name>
        <dbReference type="ChEBI" id="CHEBI:597326"/>
    </cofactor>
</comment>
<dbReference type="InterPro" id="IPR015421">
    <property type="entry name" value="PyrdxlP-dep_Trfase_major"/>
</dbReference>
<evidence type="ECO:0000313" key="7">
    <source>
        <dbReference type="Proteomes" id="UP000472260"/>
    </source>
</evidence>
<organism evidence="6 7">
    <name type="scientific">Sinocyclocheilus anshuiensis</name>
    <dbReference type="NCBI Taxonomy" id="1608454"/>
    <lineage>
        <taxon>Eukaryota</taxon>
        <taxon>Metazoa</taxon>
        <taxon>Chordata</taxon>
        <taxon>Craniata</taxon>
        <taxon>Vertebrata</taxon>
        <taxon>Euteleostomi</taxon>
        <taxon>Actinopterygii</taxon>
        <taxon>Neopterygii</taxon>
        <taxon>Teleostei</taxon>
        <taxon>Ostariophysi</taxon>
        <taxon>Cypriniformes</taxon>
        <taxon>Cyprinidae</taxon>
        <taxon>Cyprininae</taxon>
        <taxon>Sinocyclocheilus</taxon>
    </lineage>
</organism>
<dbReference type="GO" id="GO:0008732">
    <property type="term" value="F:L-allo-threonine aldolase activity"/>
    <property type="evidence" value="ECO:0007669"/>
    <property type="project" value="TreeGrafter"/>
</dbReference>
<dbReference type="SUPFAM" id="SSF53383">
    <property type="entry name" value="PLP-dependent transferases"/>
    <property type="match status" value="1"/>
</dbReference>
<proteinExistence type="inferred from homology"/>
<dbReference type="Gene3D" id="3.40.640.10">
    <property type="entry name" value="Type I PLP-dependent aspartate aminotransferase-like (Major domain)"/>
    <property type="match status" value="1"/>
</dbReference>
<dbReference type="GO" id="GO:0006545">
    <property type="term" value="P:glycine biosynthetic process"/>
    <property type="evidence" value="ECO:0007669"/>
    <property type="project" value="TreeGrafter"/>
</dbReference>
<dbReference type="AlphaFoldDB" id="A0A671LHV6"/>
<reference evidence="6" key="2">
    <citation type="submission" date="2025-09" db="UniProtKB">
        <authorList>
            <consortium name="Ensembl"/>
        </authorList>
    </citation>
    <scope>IDENTIFICATION</scope>
</reference>
<evidence type="ECO:0000256" key="4">
    <source>
        <dbReference type="SAM" id="Phobius"/>
    </source>
</evidence>
<evidence type="ECO:0000313" key="6">
    <source>
        <dbReference type="Ensembl" id="ENSSANP00000019340.1"/>
    </source>
</evidence>
<sequence length="287" mass="31064">CNVTLTHRRAVLPNTYVALIFLSFFFVSVMAHCRERGDEMIVGDLSHIHLAGVHSATVTTLGDGTFDLNQLISKIRHGYPDPHYPRSRLVCITVCVSHSKLPSVADKFVLAVHMDRTRVMNAAVALGIQPSAILQHCHSVSVCLSKGLGAPVGTMLGGSKDFIQRAVRVCKALGGGLRQSGVLAAAGKIALSDMIGRLEEVHRKARSFAQALLQCDPPLYQLDLNTMSPAEFCEQMAGGVKVLMFPHVGGTVRAVWHLGISEEDTQLAILKAQFVAQQHKPKSNRAS</sequence>
<comment type="similarity">
    <text evidence="2">Belongs to the threonine aldolase family.</text>
</comment>
<dbReference type="Proteomes" id="UP000472260">
    <property type="component" value="Unassembled WGS sequence"/>
</dbReference>
<evidence type="ECO:0000259" key="5">
    <source>
        <dbReference type="Pfam" id="PF01212"/>
    </source>
</evidence>
<protein>
    <submittedName>
        <fullName evidence="6">Threonine aldolase 1</fullName>
    </submittedName>
</protein>
<name>A0A671LHV6_9TELE</name>
<keyword evidence="7" id="KW-1185">Reference proteome</keyword>
<dbReference type="InterPro" id="IPR015424">
    <property type="entry name" value="PyrdxlP-dep_Trfase"/>
</dbReference>
<dbReference type="PANTHER" id="PTHR48097:SF9">
    <property type="entry name" value="L-THREONINE ALDOLASE"/>
    <property type="match status" value="1"/>
</dbReference>
<keyword evidence="3" id="KW-0663">Pyridoxal phosphate</keyword>
<dbReference type="GO" id="GO:0005829">
    <property type="term" value="C:cytosol"/>
    <property type="evidence" value="ECO:0007669"/>
    <property type="project" value="TreeGrafter"/>
</dbReference>
<reference evidence="6" key="1">
    <citation type="submission" date="2025-08" db="UniProtKB">
        <authorList>
            <consortium name="Ensembl"/>
        </authorList>
    </citation>
    <scope>IDENTIFICATION</scope>
</reference>
<evidence type="ECO:0000256" key="2">
    <source>
        <dbReference type="ARBA" id="ARBA00006966"/>
    </source>
</evidence>
<evidence type="ECO:0000256" key="1">
    <source>
        <dbReference type="ARBA" id="ARBA00001933"/>
    </source>
</evidence>
<feature type="transmembrane region" description="Helical" evidence="4">
    <location>
        <begin position="15"/>
        <end position="33"/>
    </location>
</feature>
<dbReference type="InterPro" id="IPR001597">
    <property type="entry name" value="ArAA_b-elim_lyase/Thr_aldolase"/>
</dbReference>
<feature type="domain" description="Aromatic amino acid beta-eliminating lyase/threonine aldolase" evidence="5">
    <location>
        <begin position="27"/>
        <end position="216"/>
    </location>
</feature>
<evidence type="ECO:0000256" key="3">
    <source>
        <dbReference type="ARBA" id="ARBA00022898"/>
    </source>
</evidence>
<dbReference type="Gene3D" id="3.90.1150.10">
    <property type="entry name" value="Aspartate Aminotransferase, domain 1"/>
    <property type="match status" value="1"/>
</dbReference>
<dbReference type="InterPro" id="IPR015422">
    <property type="entry name" value="PyrdxlP-dep_Trfase_small"/>
</dbReference>
<dbReference type="GO" id="GO:0006567">
    <property type="term" value="P:L-threonine catabolic process"/>
    <property type="evidence" value="ECO:0007669"/>
    <property type="project" value="TreeGrafter"/>
</dbReference>
<accession>A0A671LHV6</accession>
<keyword evidence="4" id="KW-0472">Membrane</keyword>